<feature type="region of interest" description="Disordered" evidence="2">
    <location>
        <begin position="155"/>
        <end position="194"/>
    </location>
</feature>
<name>A0AA88H5S6_ARTSF</name>
<feature type="compositionally biased region" description="Basic and acidic residues" evidence="2">
    <location>
        <begin position="155"/>
        <end position="165"/>
    </location>
</feature>
<keyword evidence="1" id="KW-0175">Coiled coil</keyword>
<sequence length="514" mass="57608">DNEHTVARPDKDPIKAVTDKDVAEPNRTRTRRIQRKEAESTNEPSVVPPAIDMVEDDVPVFDGKGTEAVEAVSLKSTRTRNMQKSNAATEGAKNFGAETNAQFDGKSDPCDEISQTAITNSVRTETIQSSRVAIHEALISNAVVVPENLEHLIGEKSCQPDKPSEDAVPTRTRTRKIQKKNVDESKDNTSKAEGMKWEEGQPISGTIEEEAKTRQTRTRQKKQELFTFEALDVVLLSPIIYRGLIHQILDVKDPHDGFILNPNGAILFPVKTQRESTLCALKEANCSSTFDFFSIAFLLEIKSKVEEQCAAYKAQLDSACSQIQELENQVKGVEKLKLEVNELKLEKAEHANSISTLNKNLDDLLYFSSLHEHHKRAPNSIEGEDGDWGVIKESSSEKDVLLKETDQLGLKLQELETARNTDHVKEELMEKLEESQKELEEANAKVVNLTAQVNSLEDFLKKNEKRVEFATLSEYKAVKHCLGAIGQCSSKVHDPQVMPVRRRIKFVIIIITDQ</sequence>
<proteinExistence type="predicted"/>
<evidence type="ECO:0000256" key="2">
    <source>
        <dbReference type="SAM" id="MobiDB-lite"/>
    </source>
</evidence>
<evidence type="ECO:0000313" key="3">
    <source>
        <dbReference type="EMBL" id="KAK2702333.1"/>
    </source>
</evidence>
<comment type="caution">
    <text evidence="3">The sequence shown here is derived from an EMBL/GenBank/DDBJ whole genome shotgun (WGS) entry which is preliminary data.</text>
</comment>
<gene>
    <name evidence="3" type="ORF">QYM36_019056</name>
</gene>
<feature type="coiled-coil region" evidence="1">
    <location>
        <begin position="309"/>
        <end position="360"/>
    </location>
</feature>
<dbReference type="AlphaFoldDB" id="A0AA88H5S6"/>
<evidence type="ECO:0000256" key="1">
    <source>
        <dbReference type="SAM" id="Coils"/>
    </source>
</evidence>
<feature type="region of interest" description="Disordered" evidence="2">
    <location>
        <begin position="1"/>
        <end position="50"/>
    </location>
</feature>
<organism evidence="3 4">
    <name type="scientific">Artemia franciscana</name>
    <name type="common">Brine shrimp</name>
    <name type="synonym">Artemia sanfranciscana</name>
    <dbReference type="NCBI Taxonomy" id="6661"/>
    <lineage>
        <taxon>Eukaryota</taxon>
        <taxon>Metazoa</taxon>
        <taxon>Ecdysozoa</taxon>
        <taxon>Arthropoda</taxon>
        <taxon>Crustacea</taxon>
        <taxon>Branchiopoda</taxon>
        <taxon>Anostraca</taxon>
        <taxon>Artemiidae</taxon>
        <taxon>Artemia</taxon>
    </lineage>
</organism>
<feature type="region of interest" description="Disordered" evidence="2">
    <location>
        <begin position="76"/>
        <end position="109"/>
    </location>
</feature>
<feature type="compositionally biased region" description="Basic and acidic residues" evidence="2">
    <location>
        <begin position="180"/>
        <end position="194"/>
    </location>
</feature>
<feature type="coiled-coil region" evidence="1">
    <location>
        <begin position="418"/>
        <end position="459"/>
    </location>
</feature>
<evidence type="ECO:0000313" key="4">
    <source>
        <dbReference type="Proteomes" id="UP001187531"/>
    </source>
</evidence>
<accession>A0AA88H5S6</accession>
<dbReference type="EMBL" id="JAVRJZ010000454">
    <property type="protein sequence ID" value="KAK2702333.1"/>
    <property type="molecule type" value="Genomic_DNA"/>
</dbReference>
<feature type="compositionally biased region" description="Basic and acidic residues" evidence="2">
    <location>
        <begin position="1"/>
        <end position="27"/>
    </location>
</feature>
<keyword evidence="4" id="KW-1185">Reference proteome</keyword>
<dbReference type="Proteomes" id="UP001187531">
    <property type="component" value="Unassembled WGS sequence"/>
</dbReference>
<reference evidence="3" key="1">
    <citation type="submission" date="2023-07" db="EMBL/GenBank/DDBJ databases">
        <title>Chromosome-level genome assembly of Artemia franciscana.</title>
        <authorList>
            <person name="Jo E."/>
        </authorList>
    </citation>
    <scope>NUCLEOTIDE SEQUENCE</scope>
    <source>
        <tissue evidence="3">Whole body</tissue>
    </source>
</reference>
<feature type="compositionally biased region" description="Polar residues" evidence="2">
    <location>
        <begin position="76"/>
        <end position="88"/>
    </location>
</feature>
<protein>
    <submittedName>
        <fullName evidence="3">Uncharacterized protein</fullName>
    </submittedName>
</protein>
<feature type="non-terminal residue" evidence="3">
    <location>
        <position position="1"/>
    </location>
</feature>